<organism evidence="2 3">
    <name type="scientific">Halalkalicoccus tibetensis</name>
    <dbReference type="NCBI Taxonomy" id="175632"/>
    <lineage>
        <taxon>Archaea</taxon>
        <taxon>Methanobacteriati</taxon>
        <taxon>Methanobacteriota</taxon>
        <taxon>Stenosarchaea group</taxon>
        <taxon>Halobacteria</taxon>
        <taxon>Halobacteriales</taxon>
        <taxon>Halococcaceae</taxon>
        <taxon>Halalkalicoccus</taxon>
    </lineage>
</organism>
<dbReference type="SUPFAM" id="SSF46785">
    <property type="entry name" value="Winged helix' DNA-binding domain"/>
    <property type="match status" value="1"/>
</dbReference>
<dbReference type="InterPro" id="IPR036390">
    <property type="entry name" value="WH_DNA-bd_sf"/>
</dbReference>
<dbReference type="RefSeq" id="WP_340605557.1">
    <property type="nucleotide sequence ID" value="NZ_JBBMXV010000006.1"/>
</dbReference>
<feature type="region of interest" description="Disordered" evidence="1">
    <location>
        <begin position="97"/>
        <end position="130"/>
    </location>
</feature>
<evidence type="ECO:0000313" key="3">
    <source>
        <dbReference type="Proteomes" id="UP001596312"/>
    </source>
</evidence>
<dbReference type="EMBL" id="JBHSXQ010000006">
    <property type="protein sequence ID" value="MFC6906977.1"/>
    <property type="molecule type" value="Genomic_DNA"/>
</dbReference>
<keyword evidence="3" id="KW-1185">Reference proteome</keyword>
<gene>
    <name evidence="2" type="ORF">ACFQGH_17440</name>
</gene>
<dbReference type="AlphaFoldDB" id="A0ABD5V677"/>
<evidence type="ECO:0000256" key="1">
    <source>
        <dbReference type="SAM" id="MobiDB-lite"/>
    </source>
</evidence>
<dbReference type="Gene3D" id="1.10.10.10">
    <property type="entry name" value="Winged helix-like DNA-binding domain superfamily/Winged helix DNA-binding domain"/>
    <property type="match status" value="1"/>
</dbReference>
<evidence type="ECO:0000313" key="2">
    <source>
        <dbReference type="EMBL" id="MFC6906977.1"/>
    </source>
</evidence>
<accession>A0ABD5V677</accession>
<protein>
    <submittedName>
        <fullName evidence="2">MarR family transcriptional regulator</fullName>
    </submittedName>
</protein>
<sequence>MSIDRETFERATEDELRDVSVPDQVLAFLTAHQDRAFKATEIARQLDLEPDTVSTALTRLKSRELVEHKSAYWALTSDSNRLQSSADYERATQLFNDQLGAEAKDDWEAHAPAEPHPSHQSDNDTDTNTS</sequence>
<dbReference type="Proteomes" id="UP001596312">
    <property type="component" value="Unassembled WGS sequence"/>
</dbReference>
<reference evidence="2 3" key="1">
    <citation type="journal article" date="2019" name="Int. J. Syst. Evol. Microbiol.">
        <title>The Global Catalogue of Microorganisms (GCM) 10K type strain sequencing project: providing services to taxonomists for standard genome sequencing and annotation.</title>
        <authorList>
            <consortium name="The Broad Institute Genomics Platform"/>
            <consortium name="The Broad Institute Genome Sequencing Center for Infectious Disease"/>
            <person name="Wu L."/>
            <person name="Ma J."/>
        </authorList>
    </citation>
    <scope>NUCLEOTIDE SEQUENCE [LARGE SCALE GENOMIC DNA]</scope>
    <source>
        <strain evidence="2 3">CGMCC 1.3240</strain>
    </source>
</reference>
<name>A0ABD5V677_9EURY</name>
<comment type="caution">
    <text evidence="2">The sequence shown here is derived from an EMBL/GenBank/DDBJ whole genome shotgun (WGS) entry which is preliminary data.</text>
</comment>
<dbReference type="InterPro" id="IPR036388">
    <property type="entry name" value="WH-like_DNA-bd_sf"/>
</dbReference>
<proteinExistence type="predicted"/>
<feature type="compositionally biased region" description="Basic and acidic residues" evidence="1">
    <location>
        <begin position="102"/>
        <end position="122"/>
    </location>
</feature>